<dbReference type="AlphaFoldDB" id="F2Q4X1"/>
<reference evidence="3" key="1">
    <citation type="journal article" date="2012" name="MBio">
        <title>Comparative genome analysis of Trichophyton rubrum and related dermatophytes reveals candidate genes involved in infection.</title>
        <authorList>
            <person name="Martinez D.A."/>
            <person name="Oliver B.G."/>
            <person name="Graeser Y."/>
            <person name="Goldberg J.M."/>
            <person name="Li W."/>
            <person name="Martinez-Rossi N.M."/>
            <person name="Monod M."/>
            <person name="Shelest E."/>
            <person name="Barton R.C."/>
            <person name="Birch E."/>
            <person name="Brakhage A.A."/>
            <person name="Chen Z."/>
            <person name="Gurr S.J."/>
            <person name="Heiman D."/>
            <person name="Heitman J."/>
            <person name="Kosti I."/>
            <person name="Rossi A."/>
            <person name="Saif S."/>
            <person name="Samalova M."/>
            <person name="Saunders C.W."/>
            <person name="Shea T."/>
            <person name="Summerbell R.C."/>
            <person name="Xu J."/>
            <person name="Young S."/>
            <person name="Zeng Q."/>
            <person name="Birren B.W."/>
            <person name="Cuomo C.A."/>
            <person name="White T.C."/>
        </authorList>
    </citation>
    <scope>NUCLEOTIDE SEQUENCE [LARGE SCALE GENOMIC DNA]</scope>
    <source>
        <strain evidence="3">ATCC MYA-4606 / CBS 127.97</strain>
    </source>
</reference>
<dbReference type="VEuPathDB" id="FungiDB:TEQG_08004"/>
<evidence type="ECO:0000313" key="3">
    <source>
        <dbReference type="Proteomes" id="UP000009169"/>
    </source>
</evidence>
<keyword evidence="3" id="KW-1185">Reference proteome</keyword>
<proteinExistence type="predicted"/>
<name>F2Q4X1_TRIEC</name>
<evidence type="ECO:0000256" key="1">
    <source>
        <dbReference type="SAM" id="MobiDB-lite"/>
    </source>
</evidence>
<sequence length="135" mass="14699">MRILQTFRGNASRIGDPRWIFRVDSCSSVQNPVLVRASLCLVPRVAKLKSGYMTAVIPPRLLDSLCVVEDDKIAIVTEYGYVLLSRVVRAQPSAQGGERDENQVEAGQEDADQKGVIEGSFSPTPGVAFPPPRDG</sequence>
<dbReference type="Proteomes" id="UP000009169">
    <property type="component" value="Unassembled WGS sequence"/>
</dbReference>
<protein>
    <submittedName>
        <fullName evidence="2">Uncharacterized protein</fullName>
    </submittedName>
</protein>
<accession>F2Q4X1</accession>
<organism evidence="2 3">
    <name type="scientific">Trichophyton equinum (strain ATCC MYA-4606 / CBS 127.97)</name>
    <name type="common">Horse ringworm fungus</name>
    <dbReference type="NCBI Taxonomy" id="559882"/>
    <lineage>
        <taxon>Eukaryota</taxon>
        <taxon>Fungi</taxon>
        <taxon>Dikarya</taxon>
        <taxon>Ascomycota</taxon>
        <taxon>Pezizomycotina</taxon>
        <taxon>Eurotiomycetes</taxon>
        <taxon>Eurotiomycetidae</taxon>
        <taxon>Onygenales</taxon>
        <taxon>Arthrodermataceae</taxon>
        <taxon>Trichophyton</taxon>
    </lineage>
</organism>
<feature type="region of interest" description="Disordered" evidence="1">
    <location>
        <begin position="92"/>
        <end position="135"/>
    </location>
</feature>
<evidence type="ECO:0000313" key="2">
    <source>
        <dbReference type="EMBL" id="EGE09189.1"/>
    </source>
</evidence>
<dbReference type="HOGENOM" id="CLU_1887227_0_0_1"/>
<dbReference type="EMBL" id="DS995797">
    <property type="protein sequence ID" value="EGE09189.1"/>
    <property type="molecule type" value="Genomic_DNA"/>
</dbReference>
<gene>
    <name evidence="2" type="ORF">TEQG_08004</name>
</gene>